<dbReference type="Gene3D" id="2.60.40.10">
    <property type="entry name" value="Immunoglobulins"/>
    <property type="match status" value="1"/>
</dbReference>
<name>A0ABT5VNR7_9BACT</name>
<accession>A0ABT5VNR7</accession>
<evidence type="ECO:0000313" key="5">
    <source>
        <dbReference type="Proteomes" id="UP001528920"/>
    </source>
</evidence>
<dbReference type="RefSeq" id="WP_275108418.1">
    <property type="nucleotide sequence ID" value="NZ_JAKJSC010000001.1"/>
</dbReference>
<dbReference type="InterPro" id="IPR017853">
    <property type="entry name" value="GH"/>
</dbReference>
<keyword evidence="1" id="KW-0732">Signal</keyword>
<evidence type="ECO:0000256" key="1">
    <source>
        <dbReference type="SAM" id="SignalP"/>
    </source>
</evidence>
<dbReference type="PANTHER" id="PTHR37836:SF2">
    <property type="entry name" value="DUF4038 DOMAIN-CONTAINING PROTEIN"/>
    <property type="match status" value="1"/>
</dbReference>
<evidence type="ECO:0000259" key="3">
    <source>
        <dbReference type="Pfam" id="PF16586"/>
    </source>
</evidence>
<dbReference type="PANTHER" id="PTHR37836">
    <property type="entry name" value="LMO1036 PROTEIN"/>
    <property type="match status" value="1"/>
</dbReference>
<keyword evidence="5" id="KW-1185">Reference proteome</keyword>
<gene>
    <name evidence="4" type="ORF">L3049_03590</name>
</gene>
<organism evidence="4 5">
    <name type="scientific">Paralabilibaculum antarcticum</name>
    <dbReference type="NCBI Taxonomy" id="2912572"/>
    <lineage>
        <taxon>Bacteria</taxon>
        <taxon>Pseudomonadati</taxon>
        <taxon>Bacteroidota</taxon>
        <taxon>Bacteroidia</taxon>
        <taxon>Marinilabiliales</taxon>
        <taxon>Marinifilaceae</taxon>
        <taxon>Paralabilibaculum</taxon>
    </lineage>
</organism>
<protein>
    <submittedName>
        <fullName evidence="4">DUF4038 domain-containing protein</fullName>
    </submittedName>
</protein>
<dbReference type="InterPro" id="IPR025277">
    <property type="entry name" value="Apiosidase-like_cat_dom"/>
</dbReference>
<dbReference type="Pfam" id="PF13204">
    <property type="entry name" value="Apiosidase"/>
    <property type="match status" value="1"/>
</dbReference>
<dbReference type="Gene3D" id="3.20.20.80">
    <property type="entry name" value="Glycosidases"/>
    <property type="match status" value="1"/>
</dbReference>
<dbReference type="Pfam" id="PF16586">
    <property type="entry name" value="DUF5060"/>
    <property type="match status" value="1"/>
</dbReference>
<feature type="signal peptide" evidence="1">
    <location>
        <begin position="1"/>
        <end position="22"/>
    </location>
</feature>
<feature type="domain" description="Apiosidase-like catalytic" evidence="2">
    <location>
        <begin position="134"/>
        <end position="452"/>
    </location>
</feature>
<dbReference type="SUPFAM" id="SSF51445">
    <property type="entry name" value="(Trans)glycosidases"/>
    <property type="match status" value="1"/>
</dbReference>
<evidence type="ECO:0000259" key="2">
    <source>
        <dbReference type="Pfam" id="PF13204"/>
    </source>
</evidence>
<reference evidence="4 5" key="1">
    <citation type="submission" date="2022-01" db="EMBL/GenBank/DDBJ databases">
        <title>Labilibaculum sp. nov, a marine bacterium isolated from Antarctica.</title>
        <authorList>
            <person name="Dai W."/>
        </authorList>
    </citation>
    <scope>NUCLEOTIDE SEQUENCE [LARGE SCALE GENOMIC DNA]</scope>
    <source>
        <strain evidence="4 5">DW002</strain>
    </source>
</reference>
<proteinExistence type="predicted"/>
<dbReference type="InterPro" id="IPR013783">
    <property type="entry name" value="Ig-like_fold"/>
</dbReference>
<evidence type="ECO:0000313" key="4">
    <source>
        <dbReference type="EMBL" id="MDE5417080.1"/>
    </source>
</evidence>
<dbReference type="InterPro" id="IPR032260">
    <property type="entry name" value="DUF5060"/>
</dbReference>
<sequence length="543" mass="64298">MTAKFKNLLLLLLLLSVTVANAKIKSTPFSSRKMVEIKKWEVLDIVFTAKSKNPFTTDFYAVFTSPSGKEQKVAGFYNGNKEWLLRFSASEAGKWKYTTSSDIKTLNNKKGTLSIANELAEAKKGGIVIPKEDPQHFYYEDGTPYFLMAFECDWLFALDYHNEKELPKTDHLLNLVKENGMNQVVMNVYSYDVHWKWGKDPLLKEHPEHEFGAPKDIFPFLGNNNKPDFSALNVDFFKKLDRTIDLMNEKEIISHLMIYVWNKDVNWPDMNTDADNMYYDYVVKRYGAFPNIMWDVSKEALFYGRADDEYILERINRLREANTFDRLVTVHDYKFCQRNAKDVDYISRQDWTHLLYRNMLDDHNKYTDKPVFNIEHGGYEESPYVVFSGSYINAEACLRRNYECLFAGVYSTYYWQGTSWNAIIWNPFEQDASFYKPKFEYFKHMTDLMSEYEFTNYEPDPAHNQAGFCLKEKSKDNYLYYVPKETYWYRTEFIFKQNSKPIKCKWFNTLTGEYSKEFSITKKQHFISPWYGEADAIFIQQKD</sequence>
<feature type="domain" description="DUF5060" evidence="3">
    <location>
        <begin position="37"/>
        <end position="102"/>
    </location>
</feature>
<dbReference type="Proteomes" id="UP001528920">
    <property type="component" value="Unassembled WGS sequence"/>
</dbReference>
<comment type="caution">
    <text evidence="4">The sequence shown here is derived from an EMBL/GenBank/DDBJ whole genome shotgun (WGS) entry which is preliminary data.</text>
</comment>
<feature type="chain" id="PRO_5045879749" evidence="1">
    <location>
        <begin position="23"/>
        <end position="543"/>
    </location>
</feature>
<dbReference type="EMBL" id="JAKJSC010000001">
    <property type="protein sequence ID" value="MDE5417080.1"/>
    <property type="molecule type" value="Genomic_DNA"/>
</dbReference>